<reference evidence="2" key="1">
    <citation type="submission" date="2020-07" db="EMBL/GenBank/DDBJ databases">
        <title>The High-quality genome of the commercially important snow crab, Chionoecetes opilio.</title>
        <authorList>
            <person name="Jeong J.-H."/>
            <person name="Ryu S."/>
        </authorList>
    </citation>
    <scope>NUCLEOTIDE SEQUENCE</scope>
    <source>
        <strain evidence="2">MADBK_172401_WGS</strain>
        <tissue evidence="2">Digestive gland</tissue>
    </source>
</reference>
<gene>
    <name evidence="2" type="ORF">GWK47_043437</name>
</gene>
<evidence type="ECO:0000259" key="1">
    <source>
        <dbReference type="Pfam" id="PF25536"/>
    </source>
</evidence>
<evidence type="ECO:0000313" key="2">
    <source>
        <dbReference type="EMBL" id="KAG0723010.1"/>
    </source>
</evidence>
<proteinExistence type="predicted"/>
<keyword evidence="3" id="KW-1185">Reference proteome</keyword>
<accession>A0A8J4Y870</accession>
<dbReference type="PANTHER" id="PTHR38566">
    <property type="entry name" value="RNA_LIG_T4_1 DOMAIN-CONTAINING PROTEIN"/>
    <property type="match status" value="1"/>
</dbReference>
<dbReference type="Proteomes" id="UP000770661">
    <property type="component" value="Unassembled WGS sequence"/>
</dbReference>
<dbReference type="OrthoDB" id="6381055at2759"/>
<sequence>MIPRGTSVMELRLEGGEREVVQDTVIYGNRKFTGDIGDEDDDTQPESNGQWKKYFLKDMDEAHQVVCMKKINGDAAHFSGRIRDGQFYLIVGTKNVHMIIREEKDIDKYTGDRYTFAKVVARCVWDTLPALGDKHYRFLQKFLHLTNCTAICEILQPENQHIMNLSALEKPRLHVLGFTPPAGDEDPTSLVAFPPHHTLHLLSCLGLTVPAHTVIQAEDVQRHREEIRQGKHGYREEGEVLYFLDESEKTIGLVKTKTVWYIMLRALREKVAYAFHKSRQQQQHNAEKCISGAHRGLKRLNKWLLFSESCLEEWKKTCIILHYMDSRRN</sequence>
<evidence type="ECO:0000313" key="3">
    <source>
        <dbReference type="Proteomes" id="UP000770661"/>
    </source>
</evidence>
<dbReference type="InterPro" id="IPR057680">
    <property type="entry name" value="DUF7920"/>
</dbReference>
<comment type="caution">
    <text evidence="2">The sequence shown here is derived from an EMBL/GenBank/DDBJ whole genome shotgun (WGS) entry which is preliminary data.</text>
</comment>
<dbReference type="AlphaFoldDB" id="A0A8J4Y870"/>
<protein>
    <recommendedName>
        <fullName evidence="1">DUF7920 domain-containing protein</fullName>
    </recommendedName>
</protein>
<dbReference type="PANTHER" id="PTHR38566:SF1">
    <property type="entry name" value="CHROMOSOME UNDETERMINED SCAFFOLD_18, WHOLE GENOME SHOTGUN SEQUENCE"/>
    <property type="match status" value="1"/>
</dbReference>
<name>A0A8J4Y870_CHIOP</name>
<feature type="domain" description="DUF7920" evidence="1">
    <location>
        <begin position="59"/>
        <end position="266"/>
    </location>
</feature>
<dbReference type="EMBL" id="JACEEZ010008794">
    <property type="protein sequence ID" value="KAG0723010.1"/>
    <property type="molecule type" value="Genomic_DNA"/>
</dbReference>
<organism evidence="2 3">
    <name type="scientific">Chionoecetes opilio</name>
    <name type="common">Atlantic snow crab</name>
    <name type="synonym">Cancer opilio</name>
    <dbReference type="NCBI Taxonomy" id="41210"/>
    <lineage>
        <taxon>Eukaryota</taxon>
        <taxon>Metazoa</taxon>
        <taxon>Ecdysozoa</taxon>
        <taxon>Arthropoda</taxon>
        <taxon>Crustacea</taxon>
        <taxon>Multicrustacea</taxon>
        <taxon>Malacostraca</taxon>
        <taxon>Eumalacostraca</taxon>
        <taxon>Eucarida</taxon>
        <taxon>Decapoda</taxon>
        <taxon>Pleocyemata</taxon>
        <taxon>Brachyura</taxon>
        <taxon>Eubrachyura</taxon>
        <taxon>Majoidea</taxon>
        <taxon>Majidae</taxon>
        <taxon>Chionoecetes</taxon>
    </lineage>
</organism>
<dbReference type="Pfam" id="PF25536">
    <property type="entry name" value="DUF7920"/>
    <property type="match status" value="1"/>
</dbReference>